<sequence>MSYEVCEAINEIDKNVVFDSKSQKYTLDNEIYGAYCAPTRKGGKGECDTDGKTLGSAFISLLKILDGVDDYEEKLKNDRLYKYAILWLNYKIKQNNNILVGIDDIYDLIIKDSTWFTEHRKSIEKIKDVMKFYGSYLKNLYTLFKEICNTIVKCKEDTSCTEECIKYANKCAKLYQEYVKSGPRHHEYCAPYCSVLSNLKSDYDKFRETNNNKNDLPELKLSDGGKSCESYCKSKEKKLNAEKAKPEDSKIGTLSTNSLSGQPSDILTSNQGYSLSGKDGERNEYDSTTDKSVKFMEKLKDSLDGYPIISGDQRNLRNSLQGLEGGSNGQYTELNSNNGFETVGGISPITKISHGNVKKIIGLTQGLKGKECNLYGQSDGLSGRTYRLPGLSGDAYGQSDGLSGQTYRLPDLEGDSNWQDSESNSHSGLKTIGGISPQMVGLSDHMEDFPGEEDESLNTKHVFMPLKNESQNNSTTLEDSIKSPRKIKTLYFDNSLGYSKSNIDDITIQVLNPIFNRNIIIYIVAGFISILIIFGISYKINNKTILKYKIEKIPKDEKGYKFV</sequence>
<dbReference type="InterPro" id="IPR006477">
    <property type="entry name" value="Yir_bir_cir"/>
</dbReference>
<keyword evidence="2" id="KW-0472">Membrane</keyword>
<gene>
    <name evidence="3" type="ORF">PCHDK_000560300</name>
</gene>
<feature type="compositionally biased region" description="Polar residues" evidence="1">
    <location>
        <begin position="416"/>
        <end position="428"/>
    </location>
</feature>
<feature type="compositionally biased region" description="Basic and acidic residues" evidence="1">
    <location>
        <begin position="278"/>
        <end position="287"/>
    </location>
</feature>
<dbReference type="Pfam" id="PF06022">
    <property type="entry name" value="Cir_Bir_Yir"/>
    <property type="match status" value="1"/>
</dbReference>
<dbReference type="AlphaFoldDB" id="A0A1D3LC23"/>
<feature type="compositionally biased region" description="Polar residues" evidence="1">
    <location>
        <begin position="252"/>
        <end position="274"/>
    </location>
</feature>
<name>A0A1D3LC23_PLACE</name>
<protein>
    <submittedName>
        <fullName evidence="3">CIR protein</fullName>
    </submittedName>
</protein>
<keyword evidence="2" id="KW-1133">Transmembrane helix</keyword>
<evidence type="ECO:0000256" key="1">
    <source>
        <dbReference type="SAM" id="MobiDB-lite"/>
    </source>
</evidence>
<keyword evidence="2" id="KW-0812">Transmembrane</keyword>
<feature type="transmembrane region" description="Helical" evidence="2">
    <location>
        <begin position="519"/>
        <end position="540"/>
    </location>
</feature>
<proteinExistence type="predicted"/>
<feature type="region of interest" description="Disordered" evidence="1">
    <location>
        <begin position="243"/>
        <end position="287"/>
    </location>
</feature>
<evidence type="ECO:0000313" key="4">
    <source>
        <dbReference type="Proteomes" id="UP000195879"/>
    </source>
</evidence>
<evidence type="ECO:0000313" key="3">
    <source>
        <dbReference type="EMBL" id="SCL99043.1"/>
    </source>
</evidence>
<accession>A0A1D3LC23</accession>
<feature type="region of interest" description="Disordered" evidence="1">
    <location>
        <begin position="397"/>
        <end position="430"/>
    </location>
</feature>
<evidence type="ECO:0000256" key="2">
    <source>
        <dbReference type="SAM" id="Phobius"/>
    </source>
</evidence>
<organism evidence="3 4">
    <name type="scientific">Plasmodium chabaudi adami</name>
    <dbReference type="NCBI Taxonomy" id="5826"/>
    <lineage>
        <taxon>Eukaryota</taxon>
        <taxon>Sar</taxon>
        <taxon>Alveolata</taxon>
        <taxon>Apicomplexa</taxon>
        <taxon>Aconoidasida</taxon>
        <taxon>Haemosporida</taxon>
        <taxon>Plasmodiidae</taxon>
        <taxon>Plasmodium</taxon>
        <taxon>Plasmodium (Vinckeia)</taxon>
    </lineage>
</organism>
<dbReference type="Proteomes" id="UP000195879">
    <property type="component" value="Unassembled WGS sequence"/>
</dbReference>
<dbReference type="EMBL" id="FMIO01000572">
    <property type="protein sequence ID" value="SCL99043.1"/>
    <property type="molecule type" value="Genomic_DNA"/>
</dbReference>
<reference evidence="3 4" key="1">
    <citation type="submission" date="2016-08" db="EMBL/GenBank/DDBJ databases">
        <authorList>
            <consortium name="Pathogen Informatics"/>
        </authorList>
    </citation>
    <scope>NUCLEOTIDE SEQUENCE [LARGE SCALE GENOMIC DNA]</scope>
    <source>
        <strain evidence="3 4">DK</strain>
    </source>
</reference>